<evidence type="ECO:0000313" key="3">
    <source>
        <dbReference type="Proteomes" id="UP000324748"/>
    </source>
</evidence>
<gene>
    <name evidence="2" type="ORF">PGT21_000165</name>
</gene>
<feature type="region of interest" description="Disordered" evidence="1">
    <location>
        <begin position="1"/>
        <end position="83"/>
    </location>
</feature>
<protein>
    <submittedName>
        <fullName evidence="2">Uncharacterized protein</fullName>
    </submittedName>
</protein>
<proteinExistence type="predicted"/>
<feature type="compositionally biased region" description="Low complexity" evidence="1">
    <location>
        <begin position="20"/>
        <end position="52"/>
    </location>
</feature>
<keyword evidence="3" id="KW-1185">Reference proteome</keyword>
<name>A0A5B0LJ41_PUCGR</name>
<organism evidence="2 3">
    <name type="scientific">Puccinia graminis f. sp. tritici</name>
    <dbReference type="NCBI Taxonomy" id="56615"/>
    <lineage>
        <taxon>Eukaryota</taxon>
        <taxon>Fungi</taxon>
        <taxon>Dikarya</taxon>
        <taxon>Basidiomycota</taxon>
        <taxon>Pucciniomycotina</taxon>
        <taxon>Pucciniomycetes</taxon>
        <taxon>Pucciniales</taxon>
        <taxon>Pucciniaceae</taxon>
        <taxon>Puccinia</taxon>
    </lineage>
</organism>
<dbReference type="AlphaFoldDB" id="A0A5B0LJ41"/>
<evidence type="ECO:0000313" key="2">
    <source>
        <dbReference type="EMBL" id="KAA1063900.1"/>
    </source>
</evidence>
<accession>A0A5B0LJ41</accession>
<sequence>MRAAHTSPLHSTANHELAAARRSPPSHSCRPSWVPSVEPDSSSDPAAPLPLSTRYSLTCRHELSARHRRSHPPPTRSSPPSRPFEAIIIIPLLSIRFADRDGVPVDEPTTTKKISRLIEI</sequence>
<feature type="compositionally biased region" description="Pro residues" evidence="1">
    <location>
        <begin position="72"/>
        <end position="82"/>
    </location>
</feature>
<dbReference type="Proteomes" id="UP000324748">
    <property type="component" value="Unassembled WGS sequence"/>
</dbReference>
<evidence type="ECO:0000256" key="1">
    <source>
        <dbReference type="SAM" id="MobiDB-lite"/>
    </source>
</evidence>
<reference evidence="2 3" key="1">
    <citation type="submission" date="2019-05" db="EMBL/GenBank/DDBJ databases">
        <title>Emergence of the Ug99 lineage of the wheat stem rust pathogen through somatic hybridization.</title>
        <authorList>
            <person name="Li F."/>
            <person name="Upadhyaya N.M."/>
            <person name="Sperschneider J."/>
            <person name="Matny O."/>
            <person name="Nguyen-Phuc H."/>
            <person name="Mago R."/>
            <person name="Raley C."/>
            <person name="Miller M.E."/>
            <person name="Silverstein K.A.T."/>
            <person name="Henningsen E."/>
            <person name="Hirsch C.D."/>
            <person name="Visser B."/>
            <person name="Pretorius Z.A."/>
            <person name="Steffenson B.J."/>
            <person name="Schwessinger B."/>
            <person name="Dodds P.N."/>
            <person name="Figueroa M."/>
        </authorList>
    </citation>
    <scope>NUCLEOTIDE SEQUENCE [LARGE SCALE GENOMIC DNA]</scope>
    <source>
        <strain evidence="2">21-0</strain>
    </source>
</reference>
<comment type="caution">
    <text evidence="2">The sequence shown here is derived from an EMBL/GenBank/DDBJ whole genome shotgun (WGS) entry which is preliminary data.</text>
</comment>
<dbReference type="EMBL" id="VSWC01000201">
    <property type="protein sequence ID" value="KAA1063900.1"/>
    <property type="molecule type" value="Genomic_DNA"/>
</dbReference>